<proteinExistence type="predicted"/>
<name>A0A168SCR0_ABSGL</name>
<feature type="region of interest" description="Disordered" evidence="1">
    <location>
        <begin position="121"/>
        <end position="153"/>
    </location>
</feature>
<reference evidence="2" key="1">
    <citation type="submission" date="2016-04" db="EMBL/GenBank/DDBJ databases">
        <authorList>
            <person name="Evans L.H."/>
            <person name="Alamgir A."/>
            <person name="Owens N."/>
            <person name="Weber N.D."/>
            <person name="Virtaneva K."/>
            <person name="Barbian K."/>
            <person name="Babar A."/>
            <person name="Rosenke K."/>
        </authorList>
    </citation>
    <scope>NUCLEOTIDE SEQUENCE [LARGE SCALE GENOMIC DNA]</scope>
    <source>
        <strain evidence="2">CBS 101.48</strain>
    </source>
</reference>
<sequence length="248" mass="27684">MDLHRARRQSLVDDMTFSPSENHLRTSRRRPRKSPKAGGVVDLNSANHANLQWTSRKIKSSTDDDLRSIRSSKSFRRTLKIHLRTIRQKQQSLNDVMRRSLLRRASKMSLIQAPLSFHDSDRHPMIAMKPSTSLPTASLSDSPPPPTSSPFTISPYSCKIPPFDRRVSLSDSLLKSISMKRKRGPFVNSTPSAATTSITNYNIISTNGAHKEPAPPLTESLLSSSTSPLPKPSTSYRRKTTPEISPAE</sequence>
<feature type="compositionally biased region" description="Low complexity" evidence="1">
    <location>
        <begin position="217"/>
        <end position="235"/>
    </location>
</feature>
<dbReference type="OrthoDB" id="2279499at2759"/>
<dbReference type="Proteomes" id="UP000078561">
    <property type="component" value="Unassembled WGS sequence"/>
</dbReference>
<feature type="compositionally biased region" description="Low complexity" evidence="1">
    <location>
        <begin position="130"/>
        <end position="141"/>
    </location>
</feature>
<gene>
    <name evidence="2" type="primary">ABSGL_13902.1 scaffold 14340</name>
</gene>
<keyword evidence="3" id="KW-1185">Reference proteome</keyword>
<organism evidence="2">
    <name type="scientific">Absidia glauca</name>
    <name type="common">Pin mould</name>
    <dbReference type="NCBI Taxonomy" id="4829"/>
    <lineage>
        <taxon>Eukaryota</taxon>
        <taxon>Fungi</taxon>
        <taxon>Fungi incertae sedis</taxon>
        <taxon>Mucoromycota</taxon>
        <taxon>Mucoromycotina</taxon>
        <taxon>Mucoromycetes</taxon>
        <taxon>Mucorales</taxon>
        <taxon>Cunninghamellaceae</taxon>
        <taxon>Absidia</taxon>
    </lineage>
</organism>
<feature type="region of interest" description="Disordered" evidence="1">
    <location>
        <begin position="206"/>
        <end position="248"/>
    </location>
</feature>
<evidence type="ECO:0000256" key="1">
    <source>
        <dbReference type="SAM" id="MobiDB-lite"/>
    </source>
</evidence>
<evidence type="ECO:0000313" key="3">
    <source>
        <dbReference type="Proteomes" id="UP000078561"/>
    </source>
</evidence>
<feature type="compositionally biased region" description="Basic residues" evidence="1">
    <location>
        <begin position="25"/>
        <end position="35"/>
    </location>
</feature>
<dbReference type="AlphaFoldDB" id="A0A168SCR0"/>
<feature type="region of interest" description="Disordered" evidence="1">
    <location>
        <begin position="1"/>
        <end position="42"/>
    </location>
</feature>
<protein>
    <submittedName>
        <fullName evidence="2">Uncharacterized protein</fullName>
    </submittedName>
</protein>
<evidence type="ECO:0000313" key="2">
    <source>
        <dbReference type="EMBL" id="SAM08240.1"/>
    </source>
</evidence>
<accession>A0A168SCR0</accession>
<dbReference type="InParanoid" id="A0A168SCR0"/>
<dbReference type="EMBL" id="LT554889">
    <property type="protein sequence ID" value="SAM08240.1"/>
    <property type="molecule type" value="Genomic_DNA"/>
</dbReference>